<accession>A0A0W8G580</accession>
<dbReference type="InterPro" id="IPR011006">
    <property type="entry name" value="CheY-like_superfamily"/>
</dbReference>
<keyword evidence="1" id="KW-0597">Phosphoprotein</keyword>
<reference evidence="3" key="1">
    <citation type="journal article" date="2015" name="Proc. Natl. Acad. Sci. U.S.A.">
        <title>Networks of energetic and metabolic interactions define dynamics in microbial communities.</title>
        <authorList>
            <person name="Embree M."/>
            <person name="Liu J.K."/>
            <person name="Al-Bassam M.M."/>
            <person name="Zengler K."/>
        </authorList>
    </citation>
    <scope>NUCLEOTIDE SEQUENCE</scope>
</reference>
<feature type="domain" description="Response regulatory" evidence="2">
    <location>
        <begin position="4"/>
        <end position="124"/>
    </location>
</feature>
<evidence type="ECO:0000259" key="2">
    <source>
        <dbReference type="PROSITE" id="PS50110"/>
    </source>
</evidence>
<proteinExistence type="predicted"/>
<dbReference type="GO" id="GO:0000160">
    <property type="term" value="P:phosphorelay signal transduction system"/>
    <property type="evidence" value="ECO:0007669"/>
    <property type="project" value="InterPro"/>
</dbReference>
<dbReference type="AlphaFoldDB" id="A0A0W8G580"/>
<dbReference type="CDD" id="cd17574">
    <property type="entry name" value="REC_OmpR"/>
    <property type="match status" value="1"/>
</dbReference>
<protein>
    <submittedName>
        <fullName evidence="3">Two-component response regulator</fullName>
    </submittedName>
</protein>
<name>A0A0W8G580_9ZZZZ</name>
<organism evidence="3">
    <name type="scientific">hydrocarbon metagenome</name>
    <dbReference type="NCBI Taxonomy" id="938273"/>
    <lineage>
        <taxon>unclassified sequences</taxon>
        <taxon>metagenomes</taxon>
        <taxon>ecological metagenomes</taxon>
    </lineage>
</organism>
<sequence length="128" mass="14204">MPGKILIVDDEVHIRMLLEQTLEELEEDHGVSIFSASNGEEGLAIIRAEKPDVVFLDIMMPKLNGYEVCQRVKEDGETRGCGIVLLTAKGQEVDRKQGLEMGATMYMTKPFDPDEVLKVARDLLGLTA</sequence>
<dbReference type="InterPro" id="IPR050595">
    <property type="entry name" value="Bact_response_regulator"/>
</dbReference>
<dbReference type="InterPro" id="IPR001789">
    <property type="entry name" value="Sig_transdc_resp-reg_receiver"/>
</dbReference>
<dbReference type="Pfam" id="PF00072">
    <property type="entry name" value="Response_reg"/>
    <property type="match status" value="1"/>
</dbReference>
<evidence type="ECO:0000313" key="3">
    <source>
        <dbReference type="EMBL" id="KUG28126.1"/>
    </source>
</evidence>
<dbReference type="SMART" id="SM00448">
    <property type="entry name" value="REC"/>
    <property type="match status" value="1"/>
</dbReference>
<dbReference type="EMBL" id="LNQE01000257">
    <property type="protein sequence ID" value="KUG28126.1"/>
    <property type="molecule type" value="Genomic_DNA"/>
</dbReference>
<dbReference type="PANTHER" id="PTHR44591:SF3">
    <property type="entry name" value="RESPONSE REGULATORY DOMAIN-CONTAINING PROTEIN"/>
    <property type="match status" value="1"/>
</dbReference>
<gene>
    <name evidence="3" type="ORF">ASZ90_002022</name>
</gene>
<dbReference type="PANTHER" id="PTHR44591">
    <property type="entry name" value="STRESS RESPONSE REGULATOR PROTEIN 1"/>
    <property type="match status" value="1"/>
</dbReference>
<comment type="caution">
    <text evidence="3">The sequence shown here is derived from an EMBL/GenBank/DDBJ whole genome shotgun (WGS) entry which is preliminary data.</text>
</comment>
<evidence type="ECO:0000256" key="1">
    <source>
        <dbReference type="ARBA" id="ARBA00022553"/>
    </source>
</evidence>
<dbReference type="SUPFAM" id="SSF52172">
    <property type="entry name" value="CheY-like"/>
    <property type="match status" value="1"/>
</dbReference>
<dbReference type="Gene3D" id="3.40.50.2300">
    <property type="match status" value="1"/>
</dbReference>
<dbReference type="PROSITE" id="PS50110">
    <property type="entry name" value="RESPONSE_REGULATORY"/>
    <property type="match status" value="1"/>
</dbReference>